<sequence length="235" mass="25523">MKSRSVLVFLVLVLKAVSSVSAAYTMAKLNQSVTLPCTGRCSGVMKWTQPRNKGVCVAGCDQTSCWSAVGYELSRDQYTRGNLSLTITAAEYSKRTWYTCQCDGRDVCEMTLGIEPLELTRQMKHGEALHLDLPITENVEVTFKQSADDGSVGVCTVDGRKLECDSGYKNRASLKSSLTLSEVNDSDCGVYTVKDTENEEVIASYTVTGCKAEEQGAGAAPVSQTHSLRRRSVSS</sequence>
<accession>A0A8J4U5P7</accession>
<protein>
    <submittedName>
        <fullName evidence="3">Uncharacterized protein</fullName>
    </submittedName>
</protein>
<comment type="caution">
    <text evidence="3">The sequence shown here is derived from an EMBL/GenBank/DDBJ whole genome shotgun (WGS) entry which is preliminary data.</text>
</comment>
<evidence type="ECO:0000313" key="3">
    <source>
        <dbReference type="EMBL" id="KAF5892587.1"/>
    </source>
</evidence>
<evidence type="ECO:0000256" key="2">
    <source>
        <dbReference type="SAM" id="SignalP"/>
    </source>
</evidence>
<feature type="non-terminal residue" evidence="3">
    <location>
        <position position="1"/>
    </location>
</feature>
<dbReference type="EMBL" id="QNUK01000490">
    <property type="protein sequence ID" value="KAF5892587.1"/>
    <property type="molecule type" value="Genomic_DNA"/>
</dbReference>
<feature type="signal peptide" evidence="2">
    <location>
        <begin position="1"/>
        <end position="22"/>
    </location>
</feature>
<proteinExistence type="predicted"/>
<dbReference type="InterPro" id="IPR013783">
    <property type="entry name" value="Ig-like_fold"/>
</dbReference>
<dbReference type="Proteomes" id="UP000727407">
    <property type="component" value="Unassembled WGS sequence"/>
</dbReference>
<feature type="chain" id="PRO_5035309081" evidence="2">
    <location>
        <begin position="23"/>
        <end position="235"/>
    </location>
</feature>
<gene>
    <name evidence="3" type="ORF">DAT39_017699</name>
</gene>
<dbReference type="OrthoDB" id="8793889at2759"/>
<dbReference type="SUPFAM" id="SSF48726">
    <property type="entry name" value="Immunoglobulin"/>
    <property type="match status" value="1"/>
</dbReference>
<name>A0A8J4U5P7_CLAMG</name>
<reference evidence="3" key="1">
    <citation type="submission" date="2020-07" db="EMBL/GenBank/DDBJ databases">
        <title>Clarias magur genome sequencing, assembly and annotation.</title>
        <authorList>
            <person name="Kushwaha B."/>
            <person name="Kumar R."/>
            <person name="Das P."/>
            <person name="Joshi C.G."/>
            <person name="Kumar D."/>
            <person name="Nagpure N.S."/>
            <person name="Pandey M."/>
            <person name="Agarwal S."/>
            <person name="Srivastava S."/>
            <person name="Singh M."/>
            <person name="Sahoo L."/>
            <person name="Jayasankar P."/>
            <person name="Meher P.K."/>
            <person name="Koringa P.G."/>
            <person name="Iquebal M.A."/>
            <person name="Das S.P."/>
            <person name="Bit A."/>
            <person name="Patnaik S."/>
            <person name="Patel N."/>
            <person name="Shah T.M."/>
            <person name="Hinsu A."/>
            <person name="Jena J.K."/>
        </authorList>
    </citation>
    <scope>NUCLEOTIDE SEQUENCE</scope>
    <source>
        <strain evidence="3">CIFAMagur01</strain>
        <tissue evidence="3">Testis</tissue>
    </source>
</reference>
<dbReference type="InterPro" id="IPR036179">
    <property type="entry name" value="Ig-like_dom_sf"/>
</dbReference>
<dbReference type="AlphaFoldDB" id="A0A8J4U5P7"/>
<feature type="region of interest" description="Disordered" evidence="1">
    <location>
        <begin position="215"/>
        <end position="235"/>
    </location>
</feature>
<evidence type="ECO:0000256" key="1">
    <source>
        <dbReference type="SAM" id="MobiDB-lite"/>
    </source>
</evidence>
<keyword evidence="2" id="KW-0732">Signal</keyword>
<organism evidence="3 4">
    <name type="scientific">Clarias magur</name>
    <name type="common">Asian catfish</name>
    <name type="synonym">Macropteronotus magur</name>
    <dbReference type="NCBI Taxonomy" id="1594786"/>
    <lineage>
        <taxon>Eukaryota</taxon>
        <taxon>Metazoa</taxon>
        <taxon>Chordata</taxon>
        <taxon>Craniata</taxon>
        <taxon>Vertebrata</taxon>
        <taxon>Euteleostomi</taxon>
        <taxon>Actinopterygii</taxon>
        <taxon>Neopterygii</taxon>
        <taxon>Teleostei</taxon>
        <taxon>Ostariophysi</taxon>
        <taxon>Siluriformes</taxon>
        <taxon>Clariidae</taxon>
        <taxon>Clarias</taxon>
    </lineage>
</organism>
<dbReference type="Gene3D" id="2.60.40.10">
    <property type="entry name" value="Immunoglobulins"/>
    <property type="match status" value="2"/>
</dbReference>
<keyword evidence="4" id="KW-1185">Reference proteome</keyword>
<feature type="non-terminal residue" evidence="3">
    <location>
        <position position="235"/>
    </location>
</feature>
<evidence type="ECO:0000313" key="4">
    <source>
        <dbReference type="Proteomes" id="UP000727407"/>
    </source>
</evidence>